<dbReference type="Proteomes" id="UP000053144">
    <property type="component" value="Unassembled WGS sequence"/>
</dbReference>
<evidence type="ECO:0000313" key="2">
    <source>
        <dbReference type="Proteomes" id="UP000053144"/>
    </source>
</evidence>
<accession>A0A0L9T666</accession>
<sequence>MVRRYWYVLEEEQKYQGSGTQEGQQKLQRKRLKKAQGTRLPFFGGPQRCLVALNQGPQRQSSRSCAYLPPFGALSATLHAVLPACPYPGRSALATCHTARLVAPLRALSTSDVGP</sequence>
<evidence type="ECO:0000313" key="1">
    <source>
        <dbReference type="EMBL" id="KOM26085.1"/>
    </source>
</evidence>
<reference evidence="2" key="1">
    <citation type="journal article" date="2015" name="Proc. Natl. Acad. Sci. U.S.A.">
        <title>Genome sequencing of adzuki bean (Vigna angularis) provides insight into high starch and low fat accumulation and domestication.</title>
        <authorList>
            <person name="Yang K."/>
            <person name="Tian Z."/>
            <person name="Chen C."/>
            <person name="Luo L."/>
            <person name="Zhao B."/>
            <person name="Wang Z."/>
            <person name="Yu L."/>
            <person name="Li Y."/>
            <person name="Sun Y."/>
            <person name="Li W."/>
            <person name="Chen Y."/>
            <person name="Li Y."/>
            <person name="Zhang Y."/>
            <person name="Ai D."/>
            <person name="Zhao J."/>
            <person name="Shang C."/>
            <person name="Ma Y."/>
            <person name="Wu B."/>
            <person name="Wang M."/>
            <person name="Gao L."/>
            <person name="Sun D."/>
            <person name="Zhang P."/>
            <person name="Guo F."/>
            <person name="Wang W."/>
            <person name="Li Y."/>
            <person name="Wang J."/>
            <person name="Varshney R.K."/>
            <person name="Wang J."/>
            <person name="Ling H.Q."/>
            <person name="Wan P."/>
        </authorList>
    </citation>
    <scope>NUCLEOTIDE SEQUENCE</scope>
    <source>
        <strain evidence="2">cv. Jingnong 6</strain>
    </source>
</reference>
<protein>
    <submittedName>
        <fullName evidence="1">Uncharacterized protein</fullName>
    </submittedName>
</protein>
<dbReference type="AlphaFoldDB" id="A0A0L9T666"/>
<gene>
    <name evidence="1" type="ORF">LR48_Vigan226s001400</name>
</gene>
<name>A0A0L9T666_PHAAN</name>
<organism evidence="1 2">
    <name type="scientific">Phaseolus angularis</name>
    <name type="common">Azuki bean</name>
    <name type="synonym">Vigna angularis</name>
    <dbReference type="NCBI Taxonomy" id="3914"/>
    <lineage>
        <taxon>Eukaryota</taxon>
        <taxon>Viridiplantae</taxon>
        <taxon>Streptophyta</taxon>
        <taxon>Embryophyta</taxon>
        <taxon>Tracheophyta</taxon>
        <taxon>Spermatophyta</taxon>
        <taxon>Magnoliopsida</taxon>
        <taxon>eudicotyledons</taxon>
        <taxon>Gunneridae</taxon>
        <taxon>Pentapetalae</taxon>
        <taxon>rosids</taxon>
        <taxon>fabids</taxon>
        <taxon>Fabales</taxon>
        <taxon>Fabaceae</taxon>
        <taxon>Papilionoideae</taxon>
        <taxon>50 kb inversion clade</taxon>
        <taxon>NPAAA clade</taxon>
        <taxon>indigoferoid/millettioid clade</taxon>
        <taxon>Phaseoleae</taxon>
        <taxon>Vigna</taxon>
    </lineage>
</organism>
<dbReference type="EMBL" id="KQ258303">
    <property type="protein sequence ID" value="KOM26085.1"/>
    <property type="molecule type" value="Genomic_DNA"/>
</dbReference>
<dbReference type="Gramene" id="KOM26085">
    <property type="protein sequence ID" value="KOM26085"/>
    <property type="gene ID" value="LR48_Vigan226s001400"/>
</dbReference>
<proteinExistence type="predicted"/>